<organism evidence="2 3">
    <name type="scientific">Penicillium thymicola</name>
    <dbReference type="NCBI Taxonomy" id="293382"/>
    <lineage>
        <taxon>Eukaryota</taxon>
        <taxon>Fungi</taxon>
        <taxon>Dikarya</taxon>
        <taxon>Ascomycota</taxon>
        <taxon>Pezizomycotina</taxon>
        <taxon>Eurotiomycetes</taxon>
        <taxon>Eurotiomycetidae</taxon>
        <taxon>Eurotiales</taxon>
        <taxon>Aspergillaceae</taxon>
        <taxon>Penicillium</taxon>
    </lineage>
</organism>
<reference evidence="2" key="1">
    <citation type="submission" date="2015-06" db="EMBL/GenBank/DDBJ databases">
        <authorList>
            <person name="Nguyen H."/>
        </authorList>
    </citation>
    <scope>NUCLEOTIDE SEQUENCE</scope>
    <source>
        <strain evidence="2">DAOM 180753</strain>
    </source>
</reference>
<dbReference type="EMBL" id="LACB01000174">
    <property type="protein sequence ID" value="KAJ9487138.1"/>
    <property type="molecule type" value="Genomic_DNA"/>
</dbReference>
<sequence length="104" mass="12175">MGESQQDYLTSRLDSDRLATWVTHFSNPDCAVPVLRQAVLLADHAVLLSARGGESMKIHGEKSMDFTQFRDRMRRDNIKRQQETARDNRRQQETGMRRDNIKRQ</sequence>
<evidence type="ECO:0000313" key="2">
    <source>
        <dbReference type="EMBL" id="KAJ9487138.1"/>
    </source>
</evidence>
<reference evidence="2" key="2">
    <citation type="journal article" date="2016" name="Fungal Biol.">
        <title>Ochratoxin A production by Penicillium thymicola.</title>
        <authorList>
            <person name="Nguyen H.D.T."/>
            <person name="McMullin D.R."/>
            <person name="Ponomareva E."/>
            <person name="Riley R."/>
            <person name="Pomraning K.R."/>
            <person name="Baker S.E."/>
            <person name="Seifert K.A."/>
        </authorList>
    </citation>
    <scope>NUCLEOTIDE SEQUENCE</scope>
    <source>
        <strain evidence="2">DAOM 180753</strain>
    </source>
</reference>
<protein>
    <submittedName>
        <fullName evidence="2">Uncharacterized protein</fullName>
    </submittedName>
</protein>
<name>A0AAI9X8I5_PENTH</name>
<proteinExistence type="predicted"/>
<evidence type="ECO:0000313" key="3">
    <source>
        <dbReference type="Proteomes" id="UP001227192"/>
    </source>
</evidence>
<accession>A0AAI9X8I5</accession>
<feature type="region of interest" description="Disordered" evidence="1">
    <location>
        <begin position="59"/>
        <end position="104"/>
    </location>
</feature>
<dbReference type="Proteomes" id="UP001227192">
    <property type="component" value="Unassembled WGS sequence"/>
</dbReference>
<comment type="caution">
    <text evidence="2">The sequence shown here is derived from an EMBL/GenBank/DDBJ whole genome shotgun (WGS) entry which is preliminary data.</text>
</comment>
<gene>
    <name evidence="2" type="ORF">VN97_g6188</name>
</gene>
<dbReference type="AlphaFoldDB" id="A0AAI9X8I5"/>
<evidence type="ECO:0000256" key="1">
    <source>
        <dbReference type="SAM" id="MobiDB-lite"/>
    </source>
</evidence>
<keyword evidence="3" id="KW-1185">Reference proteome</keyword>